<evidence type="ECO:0000313" key="3">
    <source>
        <dbReference type="Proteomes" id="UP001446871"/>
    </source>
</evidence>
<feature type="region of interest" description="Disordered" evidence="1">
    <location>
        <begin position="1"/>
        <end position="32"/>
    </location>
</feature>
<evidence type="ECO:0000256" key="1">
    <source>
        <dbReference type="SAM" id="MobiDB-lite"/>
    </source>
</evidence>
<dbReference type="Proteomes" id="UP001446871">
    <property type="component" value="Unassembled WGS sequence"/>
</dbReference>
<dbReference type="EMBL" id="JAQQWM010000002">
    <property type="protein sequence ID" value="KAK8078330.1"/>
    <property type="molecule type" value="Genomic_DNA"/>
</dbReference>
<comment type="caution">
    <text evidence="2">The sequence shown here is derived from an EMBL/GenBank/DDBJ whole genome shotgun (WGS) entry which is preliminary data.</text>
</comment>
<protein>
    <submittedName>
        <fullName evidence="2">Uncharacterized protein</fullName>
    </submittedName>
</protein>
<reference evidence="2 3" key="1">
    <citation type="submission" date="2023-01" db="EMBL/GenBank/DDBJ databases">
        <title>Analysis of 21 Apiospora genomes using comparative genomics revels a genus with tremendous synthesis potential of carbohydrate active enzymes and secondary metabolites.</title>
        <authorList>
            <person name="Sorensen T."/>
        </authorList>
    </citation>
    <scope>NUCLEOTIDE SEQUENCE [LARGE SCALE GENOMIC DNA]</scope>
    <source>
        <strain evidence="2 3">CBS 83171</strain>
    </source>
</reference>
<keyword evidence="3" id="KW-1185">Reference proteome</keyword>
<feature type="compositionally biased region" description="Basic and acidic residues" evidence="1">
    <location>
        <begin position="18"/>
        <end position="30"/>
    </location>
</feature>
<proteinExistence type="predicted"/>
<evidence type="ECO:0000313" key="2">
    <source>
        <dbReference type="EMBL" id="KAK8078330.1"/>
    </source>
</evidence>
<gene>
    <name evidence="2" type="ORF">PG996_004500</name>
</gene>
<accession>A0ABR1W4C3</accession>
<feature type="compositionally biased region" description="Polar residues" evidence="1">
    <location>
        <begin position="1"/>
        <end position="10"/>
    </location>
</feature>
<name>A0ABR1W4C3_9PEZI</name>
<organism evidence="2 3">
    <name type="scientific">Apiospora saccharicola</name>
    <dbReference type="NCBI Taxonomy" id="335842"/>
    <lineage>
        <taxon>Eukaryota</taxon>
        <taxon>Fungi</taxon>
        <taxon>Dikarya</taxon>
        <taxon>Ascomycota</taxon>
        <taxon>Pezizomycotina</taxon>
        <taxon>Sordariomycetes</taxon>
        <taxon>Xylariomycetidae</taxon>
        <taxon>Amphisphaeriales</taxon>
        <taxon>Apiosporaceae</taxon>
        <taxon>Apiospora</taxon>
    </lineage>
</organism>
<sequence length="182" mass="20441">MHTLSEQLDSATIPARGLPREATEDVHGADKGLPGGSSRCLKRLEGLAFNKGCNKPLHLARRNLLRYYRLLHLTETAVGYDDKSMENAKAVLAADDAGQRVLTWIKSSSLRKAFDHPSYSSSDARDVLILAIEVIMGAGYWRKLHSWLHTSTRAYGEHDMMAATRLQMRRDLFEGTIEAIYR</sequence>